<feature type="domain" description="Protein kinase" evidence="1">
    <location>
        <begin position="43"/>
        <end position="323"/>
    </location>
</feature>
<dbReference type="Gene3D" id="1.10.510.10">
    <property type="entry name" value="Transferase(Phosphotransferase) domain 1"/>
    <property type="match status" value="1"/>
</dbReference>
<reference evidence="2" key="1">
    <citation type="journal article" date="2020" name="mSystems">
        <title>Genome- and Community-Level Interaction Insights into Carbon Utilization and Element Cycling Functions of Hydrothermarchaeota in Hydrothermal Sediment.</title>
        <authorList>
            <person name="Zhou Z."/>
            <person name="Liu Y."/>
            <person name="Xu W."/>
            <person name="Pan J."/>
            <person name="Luo Z.H."/>
            <person name="Li M."/>
        </authorList>
    </citation>
    <scope>NUCLEOTIDE SEQUENCE [LARGE SCALE GENOMIC DNA]</scope>
    <source>
        <strain evidence="2">SpSt-477</strain>
    </source>
</reference>
<dbReference type="SUPFAM" id="SSF56112">
    <property type="entry name" value="Protein kinase-like (PK-like)"/>
    <property type="match status" value="1"/>
</dbReference>
<protein>
    <recommendedName>
        <fullName evidence="1">Protein kinase domain-containing protein</fullName>
    </recommendedName>
</protein>
<dbReference type="GO" id="GO:0004672">
    <property type="term" value="F:protein kinase activity"/>
    <property type="evidence" value="ECO:0007669"/>
    <property type="project" value="InterPro"/>
</dbReference>
<dbReference type="PROSITE" id="PS50011">
    <property type="entry name" value="PROTEIN_KINASE_DOM"/>
    <property type="match status" value="1"/>
</dbReference>
<dbReference type="AlphaFoldDB" id="A0A7C4VR82"/>
<evidence type="ECO:0000313" key="2">
    <source>
        <dbReference type="EMBL" id="HGU33889.1"/>
    </source>
</evidence>
<comment type="caution">
    <text evidence="2">The sequence shown here is derived from an EMBL/GenBank/DDBJ whole genome shotgun (WGS) entry which is preliminary data.</text>
</comment>
<organism evidence="2">
    <name type="scientific">Desulfatirhabdium butyrativorans</name>
    <dbReference type="NCBI Taxonomy" id="340467"/>
    <lineage>
        <taxon>Bacteria</taxon>
        <taxon>Pseudomonadati</taxon>
        <taxon>Thermodesulfobacteriota</taxon>
        <taxon>Desulfobacteria</taxon>
        <taxon>Desulfobacterales</taxon>
        <taxon>Desulfatirhabdiaceae</taxon>
        <taxon>Desulfatirhabdium</taxon>
    </lineage>
</organism>
<gene>
    <name evidence="2" type="ORF">ENS29_13735</name>
</gene>
<name>A0A7C4VR82_9BACT</name>
<dbReference type="InterPro" id="IPR011009">
    <property type="entry name" value="Kinase-like_dom_sf"/>
</dbReference>
<evidence type="ECO:0000259" key="1">
    <source>
        <dbReference type="PROSITE" id="PS50011"/>
    </source>
</evidence>
<dbReference type="InterPro" id="IPR000719">
    <property type="entry name" value="Prot_kinase_dom"/>
</dbReference>
<proteinExistence type="predicted"/>
<dbReference type="GO" id="GO:0005524">
    <property type="term" value="F:ATP binding"/>
    <property type="evidence" value="ECO:0007669"/>
    <property type="project" value="InterPro"/>
</dbReference>
<dbReference type="EMBL" id="DSUH01000317">
    <property type="protein sequence ID" value="HGU33889.1"/>
    <property type="molecule type" value="Genomic_DNA"/>
</dbReference>
<sequence>MRELCSPWLASLSPRHIFRVYTDTSDFYAIEYGDILLLGDRLYLVRHNAKEGRFGLDDEVKFWVKRVIDLKDGVTRIAKLVFFERFTANIGGIPFECFRSPRKEARILDLVKGHPHFMQGFWVTDDRDNVVRIIDVIYGQSLAAMIADIRLDHETYFHKRLPDILDRYIECVEAIAFLHQHGEKHGDIRRDHILIDHDSGRYRWIDFDYNFLHRENMFGYDLFGLGNVLMYLVGKGDILIKELRDSHPAASEKLYAEDVNIVFNNRVANLRKVFPYIPKPLNDILLRFSKGSTLFYDDIGQFLADLREARAFLQHAETERTPP</sequence>
<accession>A0A7C4VR82</accession>